<dbReference type="Proteomes" id="UP000079169">
    <property type="component" value="Unplaced"/>
</dbReference>
<feature type="region of interest" description="Disordered" evidence="1">
    <location>
        <begin position="1"/>
        <end position="20"/>
    </location>
</feature>
<keyword evidence="3" id="KW-1185">Reference proteome</keyword>
<evidence type="ECO:0000259" key="2">
    <source>
        <dbReference type="Pfam" id="PF19032"/>
    </source>
</evidence>
<sequence length="84" mass="9363">MLDSETIQSRDGSALPRISSATNNYGRFLTGATNLESSLELDTPPVIHLHFHSGQEEKYYFVIYNALSITVCLFIPGELSTRLD</sequence>
<feature type="domain" description="CCZ1/INTU second Longin" evidence="2">
    <location>
        <begin position="13"/>
        <end position="76"/>
    </location>
</feature>
<dbReference type="GeneID" id="103522661"/>
<gene>
    <name evidence="4" type="primary">LOC103522661</name>
</gene>
<dbReference type="GO" id="GO:0016192">
    <property type="term" value="P:vesicle-mediated transport"/>
    <property type="evidence" value="ECO:0007669"/>
    <property type="project" value="InterPro"/>
</dbReference>
<dbReference type="Pfam" id="PF19032">
    <property type="entry name" value="Intu_longin_2"/>
    <property type="match status" value="1"/>
</dbReference>
<accession>A0A3Q0JJC8</accession>
<proteinExistence type="predicted"/>
<evidence type="ECO:0000313" key="3">
    <source>
        <dbReference type="Proteomes" id="UP000079169"/>
    </source>
</evidence>
<evidence type="ECO:0000256" key="1">
    <source>
        <dbReference type="SAM" id="MobiDB-lite"/>
    </source>
</evidence>
<feature type="compositionally biased region" description="Polar residues" evidence="1">
    <location>
        <begin position="1"/>
        <end position="11"/>
    </location>
</feature>
<dbReference type="InterPro" id="IPR043988">
    <property type="entry name" value="CCZ1/INTU_longin_2"/>
</dbReference>
<evidence type="ECO:0000313" key="4">
    <source>
        <dbReference type="RefSeq" id="XP_026688487.1"/>
    </source>
</evidence>
<dbReference type="AlphaFoldDB" id="A0A3Q0JJC8"/>
<dbReference type="RefSeq" id="XP_026688487.1">
    <property type="nucleotide sequence ID" value="XM_026832686.1"/>
</dbReference>
<organism evidence="3 4">
    <name type="scientific">Diaphorina citri</name>
    <name type="common">Asian citrus psyllid</name>
    <dbReference type="NCBI Taxonomy" id="121845"/>
    <lineage>
        <taxon>Eukaryota</taxon>
        <taxon>Metazoa</taxon>
        <taxon>Ecdysozoa</taxon>
        <taxon>Arthropoda</taxon>
        <taxon>Hexapoda</taxon>
        <taxon>Insecta</taxon>
        <taxon>Pterygota</taxon>
        <taxon>Neoptera</taxon>
        <taxon>Paraneoptera</taxon>
        <taxon>Hemiptera</taxon>
        <taxon>Sternorrhyncha</taxon>
        <taxon>Psylloidea</taxon>
        <taxon>Psyllidae</taxon>
        <taxon>Diaphorininae</taxon>
        <taxon>Diaphorina</taxon>
    </lineage>
</organism>
<protein>
    <submittedName>
        <fullName evidence="4">Uncharacterized protein LOC103522661 isoform X2</fullName>
    </submittedName>
</protein>
<name>A0A3Q0JJC8_DIACI</name>
<reference evidence="4" key="1">
    <citation type="submission" date="2025-08" db="UniProtKB">
        <authorList>
            <consortium name="RefSeq"/>
        </authorList>
    </citation>
    <scope>IDENTIFICATION</scope>
</reference>